<keyword evidence="3" id="KW-1185">Reference proteome</keyword>
<gene>
    <name evidence="2" type="ORF">DA73_0400021185</name>
</gene>
<proteinExistence type="predicted"/>
<evidence type="ECO:0000313" key="2">
    <source>
        <dbReference type="EMBL" id="KAF3887727.1"/>
    </source>
</evidence>
<accession>A0A8S9T6X1</accession>
<comment type="caution">
    <text evidence="2">The sequence shown here is derived from an EMBL/GenBank/DDBJ whole genome shotgun (WGS) entry which is preliminary data.</text>
</comment>
<dbReference type="OrthoDB" id="466791at2"/>
<dbReference type="EMBL" id="JHEG04000001">
    <property type="protein sequence ID" value="KAF3887727.1"/>
    <property type="molecule type" value="Genomic_DNA"/>
</dbReference>
<evidence type="ECO:0000256" key="1">
    <source>
        <dbReference type="SAM" id="MobiDB-lite"/>
    </source>
</evidence>
<reference evidence="2" key="1">
    <citation type="journal article" date="2015" name="Genome Announc.">
        <title>Draft Genome Sequence of Tolypothrix boutellei Strain VB521301.</title>
        <authorList>
            <person name="Chandrababunaidu M.M."/>
            <person name="Singh D."/>
            <person name="Sen D."/>
            <person name="Bhan S."/>
            <person name="Das S."/>
            <person name="Gupta A."/>
            <person name="Adhikary S.P."/>
            <person name="Tripathy S."/>
        </authorList>
    </citation>
    <scope>NUCLEOTIDE SEQUENCE</scope>
    <source>
        <strain evidence="2">VB521301</strain>
    </source>
</reference>
<dbReference type="RefSeq" id="WP_050045320.1">
    <property type="nucleotide sequence ID" value="NZ_JHEG04000001.1"/>
</dbReference>
<feature type="region of interest" description="Disordered" evidence="1">
    <location>
        <begin position="41"/>
        <end position="60"/>
    </location>
</feature>
<evidence type="ECO:0000313" key="3">
    <source>
        <dbReference type="Proteomes" id="UP000029738"/>
    </source>
</evidence>
<organism evidence="2 3">
    <name type="scientific">Tolypothrix bouteillei VB521301</name>
    <dbReference type="NCBI Taxonomy" id="1479485"/>
    <lineage>
        <taxon>Bacteria</taxon>
        <taxon>Bacillati</taxon>
        <taxon>Cyanobacteriota</taxon>
        <taxon>Cyanophyceae</taxon>
        <taxon>Nostocales</taxon>
        <taxon>Tolypothrichaceae</taxon>
        <taxon>Tolypothrix</taxon>
    </lineage>
</organism>
<name>A0A8S9T6X1_9CYAN</name>
<reference evidence="2" key="2">
    <citation type="submission" date="2019-11" db="EMBL/GenBank/DDBJ databases">
        <title>Improved Assembly of Tolypothrix boutellei genome.</title>
        <authorList>
            <person name="Sarangi A.N."/>
            <person name="Mukherjee M."/>
            <person name="Ghosh S."/>
            <person name="Singh D."/>
            <person name="Das A."/>
            <person name="Kant S."/>
            <person name="Prusty A."/>
            <person name="Tripathy S."/>
        </authorList>
    </citation>
    <scope>NUCLEOTIDE SEQUENCE</scope>
    <source>
        <strain evidence="2">VB521301</strain>
    </source>
</reference>
<dbReference type="AlphaFoldDB" id="A0A8S9T6X1"/>
<dbReference type="Proteomes" id="UP000029738">
    <property type="component" value="Unassembled WGS sequence"/>
</dbReference>
<sequence length="230" mass="26227">MSKPIPNRGITFFSIHCLSLLLGGWVAVLLPLTSAKAQFEELPPPPPGNYQEYNAPQEQDRRYPDNRGCYRILVDRRNGLSRVRQVVSDAFYYGNAIQAGYECGESRMRRLTNRLVSYGLSGVVAIDLSNGQTVGDRPYPDRPYPGRCRGYVDKSYYVVVPALSSNLPELERQVKRTVKYGECVEARNEPRGPHVRVGPFEQRAEAEDLNKYLRGQRIRDFSNTRVYYGK</sequence>
<protein>
    <submittedName>
        <fullName evidence="2">SPOR domain-containing protein</fullName>
    </submittedName>
</protein>